<dbReference type="InterPro" id="IPR044861">
    <property type="entry name" value="IPNS-like_FE2OG_OXY"/>
</dbReference>
<dbReference type="Gene3D" id="2.60.120.330">
    <property type="entry name" value="B-lactam Antibiotic, Isopenicillin N Synthase, Chain"/>
    <property type="match status" value="1"/>
</dbReference>
<dbReference type="GO" id="GO:0016491">
    <property type="term" value="F:oxidoreductase activity"/>
    <property type="evidence" value="ECO:0007669"/>
    <property type="project" value="UniProtKB-KW"/>
</dbReference>
<sequence length="376" mass="40896">MAIEEAVETTAAKLISRERVTDAAATLFSDADDSGQIPERFVRIGADDGEAAGEVVVGEDEAFELPVVDMAKLQDPELSALETAKLGAACRDWGFFQLTSHGVDEEVIRHMKGSTAEFFRLPLETKNAIAFGGDDTFNGFGHHFNRGGPSEGGKLDWAECVLLITQPVEGRKMEMWPANPPSFRSYSLEITDLTRRLLRFMAADLGVSEEALVGAFFYSNNGAAVKGQSVAIHHYPPCRQPEKVLGITPHTDGLGLTVLLHADDTPGLQVKREGRWFPVRPMPEALVVNVGDILEVLTNGAYGSVEHRVVPDAENGRTTVVMFQDASIDGMVAPLPELLDGDDARARYISTGKLEYTKGHFVALAEGARFLDNLKK</sequence>
<gene>
    <name evidence="7" type="ORF">HU200_034992</name>
</gene>
<proteinExistence type="inferred from homology"/>
<dbReference type="Proteomes" id="UP000636709">
    <property type="component" value="Unassembled WGS sequence"/>
</dbReference>
<dbReference type="Pfam" id="PF03171">
    <property type="entry name" value="2OG-FeII_Oxy"/>
    <property type="match status" value="1"/>
</dbReference>
<dbReference type="InterPro" id="IPR005123">
    <property type="entry name" value="Oxoglu/Fe-dep_dioxygenase_dom"/>
</dbReference>
<dbReference type="PROSITE" id="PS51471">
    <property type="entry name" value="FE2OG_OXY"/>
    <property type="match status" value="1"/>
</dbReference>
<reference evidence="7" key="1">
    <citation type="submission" date="2020-07" db="EMBL/GenBank/DDBJ databases">
        <title>Genome sequence and genetic diversity analysis of an under-domesticated orphan crop, white fonio (Digitaria exilis).</title>
        <authorList>
            <person name="Bennetzen J.L."/>
            <person name="Chen S."/>
            <person name="Ma X."/>
            <person name="Wang X."/>
            <person name="Yssel A.E.J."/>
            <person name="Chaluvadi S.R."/>
            <person name="Johnson M."/>
            <person name="Gangashetty P."/>
            <person name="Hamidou F."/>
            <person name="Sanogo M.D."/>
            <person name="Zwaenepoel A."/>
            <person name="Wallace J."/>
            <person name="Van De Peer Y."/>
            <person name="Van Deynze A."/>
        </authorList>
    </citation>
    <scope>NUCLEOTIDE SEQUENCE</scope>
    <source>
        <tissue evidence="7">Leaves</tissue>
    </source>
</reference>
<dbReference type="SUPFAM" id="SSF51197">
    <property type="entry name" value="Clavaminate synthase-like"/>
    <property type="match status" value="1"/>
</dbReference>
<dbReference type="OrthoDB" id="288590at2759"/>
<dbReference type="FunFam" id="2.60.120.330:FF:000079">
    <property type="entry name" value="Protein SRG1"/>
    <property type="match status" value="1"/>
</dbReference>
<evidence type="ECO:0000256" key="2">
    <source>
        <dbReference type="ARBA" id="ARBA00022723"/>
    </source>
</evidence>
<keyword evidence="4 5" id="KW-0408">Iron</keyword>
<protein>
    <recommendedName>
        <fullName evidence="6">Fe2OG dioxygenase domain-containing protein</fullName>
    </recommendedName>
</protein>
<dbReference type="GO" id="GO:0046872">
    <property type="term" value="F:metal ion binding"/>
    <property type="evidence" value="ECO:0007669"/>
    <property type="project" value="UniProtKB-KW"/>
</dbReference>
<dbReference type="InterPro" id="IPR026992">
    <property type="entry name" value="DIOX_N"/>
</dbReference>
<dbReference type="AlphaFoldDB" id="A0A835BSU7"/>
<keyword evidence="8" id="KW-1185">Reference proteome</keyword>
<comment type="similarity">
    <text evidence="1 5">Belongs to the iron/ascorbate-dependent oxidoreductase family.</text>
</comment>
<comment type="caution">
    <text evidence="7">The sequence shown here is derived from an EMBL/GenBank/DDBJ whole genome shotgun (WGS) entry which is preliminary data.</text>
</comment>
<dbReference type="PRINTS" id="PR00682">
    <property type="entry name" value="IPNSYNTHASE"/>
</dbReference>
<name>A0A835BSU7_9POAL</name>
<evidence type="ECO:0000259" key="6">
    <source>
        <dbReference type="PROSITE" id="PS51471"/>
    </source>
</evidence>
<dbReference type="Pfam" id="PF14226">
    <property type="entry name" value="DIOX_N"/>
    <property type="match status" value="1"/>
</dbReference>
<dbReference type="InterPro" id="IPR050295">
    <property type="entry name" value="Plant_2OG-oxidoreductases"/>
</dbReference>
<evidence type="ECO:0000256" key="4">
    <source>
        <dbReference type="ARBA" id="ARBA00023004"/>
    </source>
</evidence>
<keyword evidence="2 5" id="KW-0479">Metal-binding</keyword>
<dbReference type="PANTHER" id="PTHR47991">
    <property type="entry name" value="OXOGLUTARATE/IRON-DEPENDENT DIOXYGENASE"/>
    <property type="match status" value="1"/>
</dbReference>
<evidence type="ECO:0000256" key="5">
    <source>
        <dbReference type="RuleBase" id="RU003682"/>
    </source>
</evidence>
<organism evidence="7 8">
    <name type="scientific">Digitaria exilis</name>
    <dbReference type="NCBI Taxonomy" id="1010633"/>
    <lineage>
        <taxon>Eukaryota</taxon>
        <taxon>Viridiplantae</taxon>
        <taxon>Streptophyta</taxon>
        <taxon>Embryophyta</taxon>
        <taxon>Tracheophyta</taxon>
        <taxon>Spermatophyta</taxon>
        <taxon>Magnoliopsida</taxon>
        <taxon>Liliopsida</taxon>
        <taxon>Poales</taxon>
        <taxon>Poaceae</taxon>
        <taxon>PACMAD clade</taxon>
        <taxon>Panicoideae</taxon>
        <taxon>Panicodae</taxon>
        <taxon>Paniceae</taxon>
        <taxon>Anthephorinae</taxon>
        <taxon>Digitaria</taxon>
    </lineage>
</organism>
<keyword evidence="3 5" id="KW-0560">Oxidoreductase</keyword>
<evidence type="ECO:0000256" key="3">
    <source>
        <dbReference type="ARBA" id="ARBA00023002"/>
    </source>
</evidence>
<evidence type="ECO:0000313" key="8">
    <source>
        <dbReference type="Proteomes" id="UP000636709"/>
    </source>
</evidence>
<feature type="domain" description="Fe2OG dioxygenase" evidence="6">
    <location>
        <begin position="226"/>
        <end position="326"/>
    </location>
</feature>
<evidence type="ECO:0000313" key="7">
    <source>
        <dbReference type="EMBL" id="KAF8698739.1"/>
    </source>
</evidence>
<evidence type="ECO:0000256" key="1">
    <source>
        <dbReference type="ARBA" id="ARBA00008056"/>
    </source>
</evidence>
<dbReference type="EMBL" id="JACEFO010001862">
    <property type="protein sequence ID" value="KAF8698739.1"/>
    <property type="molecule type" value="Genomic_DNA"/>
</dbReference>
<dbReference type="InterPro" id="IPR027443">
    <property type="entry name" value="IPNS-like_sf"/>
</dbReference>
<accession>A0A835BSU7</accession>